<name>A0AAD2JJ03_9STRA</name>
<proteinExistence type="inferred from homology"/>
<gene>
    <name evidence="5" type="ORF">CYCCA115_LOCUS15049</name>
</gene>
<reference evidence="5" key="1">
    <citation type="submission" date="2023-08" db="EMBL/GenBank/DDBJ databases">
        <authorList>
            <person name="Audoor S."/>
            <person name="Bilcke G."/>
        </authorList>
    </citation>
    <scope>NUCLEOTIDE SEQUENCE</scope>
</reference>
<dbReference type="GO" id="GO:0008033">
    <property type="term" value="P:tRNA processing"/>
    <property type="evidence" value="ECO:0007669"/>
    <property type="project" value="UniProtKB-KW"/>
</dbReference>
<evidence type="ECO:0000256" key="3">
    <source>
        <dbReference type="ARBA" id="ARBA00022694"/>
    </source>
</evidence>
<dbReference type="InterPro" id="IPR002738">
    <property type="entry name" value="RNase_P_p30"/>
</dbReference>
<sequence length="361" mass="39614">MTKRKRPRGSRGARDVTNAGGNSSASGQGASDLMVLMPTSGSLIKRQLQIKEIINRLAETGFSQMALVHTIYGRPKPEDRVDTAMPKSLWETSRTDDDENKPKDPPIRIYRRLHVVLENLSDVGLYMKNQGLCQELLKEYDLISVCPRNEGVFQSACATASVADIVTLDYSIRGTRLPYKIRPADIKAVTERGMAVEIPLVPALLHTKQRKALVQTSRELQRSCAGMKPTIIFGSGDRTFEESDVGTMGFRMPGDITNLLQTVLHFDAKTAKVATGAACEMVIRRAQARRWGESDVSAVFLHEKGKPSALNPPTTKEDDENSDADMNGDEIDGTPIAKAARVGHNDDEASDDPVGDGFIQF</sequence>
<evidence type="ECO:0000313" key="6">
    <source>
        <dbReference type="Proteomes" id="UP001295423"/>
    </source>
</evidence>
<dbReference type="PANTHER" id="PTHR13031:SF0">
    <property type="entry name" value="RIBONUCLEASE P PROTEIN SUBUNIT P30"/>
    <property type="match status" value="1"/>
</dbReference>
<organism evidence="5 6">
    <name type="scientific">Cylindrotheca closterium</name>
    <dbReference type="NCBI Taxonomy" id="2856"/>
    <lineage>
        <taxon>Eukaryota</taxon>
        <taxon>Sar</taxon>
        <taxon>Stramenopiles</taxon>
        <taxon>Ochrophyta</taxon>
        <taxon>Bacillariophyta</taxon>
        <taxon>Bacillariophyceae</taxon>
        <taxon>Bacillariophycidae</taxon>
        <taxon>Bacillariales</taxon>
        <taxon>Bacillariaceae</taxon>
        <taxon>Cylindrotheca</taxon>
    </lineage>
</organism>
<feature type="compositionally biased region" description="Basic residues" evidence="4">
    <location>
        <begin position="1"/>
        <end position="11"/>
    </location>
</feature>
<protein>
    <submittedName>
        <fullName evidence="5">Uncharacterized protein</fullName>
    </submittedName>
</protein>
<feature type="region of interest" description="Disordered" evidence="4">
    <location>
        <begin position="303"/>
        <end position="361"/>
    </location>
</feature>
<keyword evidence="6" id="KW-1185">Reference proteome</keyword>
<dbReference type="GO" id="GO:0005655">
    <property type="term" value="C:nucleolar ribonuclease P complex"/>
    <property type="evidence" value="ECO:0007669"/>
    <property type="project" value="TreeGrafter"/>
</dbReference>
<dbReference type="SUPFAM" id="SSF89550">
    <property type="entry name" value="PHP domain-like"/>
    <property type="match status" value="1"/>
</dbReference>
<dbReference type="GO" id="GO:0003723">
    <property type="term" value="F:RNA binding"/>
    <property type="evidence" value="ECO:0007669"/>
    <property type="project" value="TreeGrafter"/>
</dbReference>
<dbReference type="Proteomes" id="UP001295423">
    <property type="component" value="Unassembled WGS sequence"/>
</dbReference>
<comment type="caution">
    <text evidence="5">The sequence shown here is derived from an EMBL/GenBank/DDBJ whole genome shotgun (WGS) entry which is preliminary data.</text>
</comment>
<accession>A0AAD2JJ03</accession>
<comment type="similarity">
    <text evidence="2">Belongs to the eukaryotic/archaeal RNase P protein component 3 family.</text>
</comment>
<keyword evidence="3" id="KW-0819">tRNA processing</keyword>
<dbReference type="PANTHER" id="PTHR13031">
    <property type="entry name" value="RIBONUCLEASE P SUBUNIT P30"/>
    <property type="match status" value="1"/>
</dbReference>
<dbReference type="EMBL" id="CAKOGP040001869">
    <property type="protein sequence ID" value="CAJ1954457.1"/>
    <property type="molecule type" value="Genomic_DNA"/>
</dbReference>
<dbReference type="AlphaFoldDB" id="A0AAD2JJ03"/>
<comment type="subcellular location">
    <subcellularLocation>
        <location evidence="1">Nucleus</location>
    </subcellularLocation>
</comment>
<feature type="region of interest" description="Disordered" evidence="4">
    <location>
        <begin position="1"/>
        <end position="31"/>
    </location>
</feature>
<evidence type="ECO:0000256" key="4">
    <source>
        <dbReference type="SAM" id="MobiDB-lite"/>
    </source>
</evidence>
<feature type="compositionally biased region" description="Acidic residues" evidence="4">
    <location>
        <begin position="317"/>
        <end position="332"/>
    </location>
</feature>
<evidence type="ECO:0000256" key="2">
    <source>
        <dbReference type="ARBA" id="ARBA00007331"/>
    </source>
</evidence>
<dbReference type="Pfam" id="PF01876">
    <property type="entry name" value="RNase_P_p30"/>
    <property type="match status" value="1"/>
</dbReference>
<dbReference type="Gene3D" id="3.20.20.140">
    <property type="entry name" value="Metal-dependent hydrolases"/>
    <property type="match status" value="1"/>
</dbReference>
<evidence type="ECO:0000256" key="1">
    <source>
        <dbReference type="ARBA" id="ARBA00004123"/>
    </source>
</evidence>
<evidence type="ECO:0000313" key="5">
    <source>
        <dbReference type="EMBL" id="CAJ1954457.1"/>
    </source>
</evidence>
<feature type="region of interest" description="Disordered" evidence="4">
    <location>
        <begin position="76"/>
        <end position="105"/>
    </location>
</feature>
<dbReference type="InterPro" id="IPR016195">
    <property type="entry name" value="Pol/histidinol_Pase-like"/>
</dbReference>
<feature type="compositionally biased region" description="Low complexity" evidence="4">
    <location>
        <begin position="18"/>
        <end position="31"/>
    </location>
</feature>